<protein>
    <submittedName>
        <fullName evidence="2">Helix-turn-helix domain-containing protein</fullName>
    </submittedName>
</protein>
<dbReference type="AlphaFoldDB" id="A0A6B4JPV2"/>
<dbReference type="Proteomes" id="UP000486903">
    <property type="component" value="Unassembled WGS sequence"/>
</dbReference>
<dbReference type="Pfam" id="PF12728">
    <property type="entry name" value="HTH_17"/>
    <property type="match status" value="1"/>
</dbReference>
<feature type="domain" description="Helix-turn-helix" evidence="1">
    <location>
        <begin position="8"/>
        <end position="54"/>
    </location>
</feature>
<sequence length="101" mass="11714">MIEEKQILLDSKAIAKKFGIKSTTIENERRKGNIKGSKIGRSYLYTLSEIQRYLGINPDTNEVMQLRLENEKLKSKVYMYQNQYNNIKQVIEVLNGACNVL</sequence>
<proteinExistence type="predicted"/>
<reference evidence="2 3" key="1">
    <citation type="submission" date="2019-04" db="EMBL/GenBank/DDBJ databases">
        <title>Genome sequencing of Clostridium botulinum Groups I-IV and Clostridium butyricum.</title>
        <authorList>
            <person name="Brunt J."/>
            <person name="Van Vliet A.H.M."/>
            <person name="Stringer S.C."/>
            <person name="Carter A.T."/>
            <person name="Peck M.W."/>
        </authorList>
    </citation>
    <scope>NUCLEOTIDE SEQUENCE [LARGE SCALE GENOMIC DNA]</scope>
    <source>
        <strain evidence="2 3">BL81</strain>
    </source>
</reference>
<dbReference type="SUPFAM" id="SSF46955">
    <property type="entry name" value="Putative DNA-binding domain"/>
    <property type="match status" value="1"/>
</dbReference>
<evidence type="ECO:0000259" key="1">
    <source>
        <dbReference type="Pfam" id="PF12728"/>
    </source>
</evidence>
<evidence type="ECO:0000313" key="2">
    <source>
        <dbReference type="EMBL" id="NFV26437.1"/>
    </source>
</evidence>
<comment type="caution">
    <text evidence="2">The sequence shown here is derived from an EMBL/GenBank/DDBJ whole genome shotgun (WGS) entry which is preliminary data.</text>
</comment>
<dbReference type="EMBL" id="SXFB01000005">
    <property type="protein sequence ID" value="NFV26437.1"/>
    <property type="molecule type" value="Genomic_DNA"/>
</dbReference>
<dbReference type="InterPro" id="IPR009061">
    <property type="entry name" value="DNA-bd_dom_put_sf"/>
</dbReference>
<name>A0A6B4JPV2_CLOBO</name>
<accession>A0A6B4JPV2</accession>
<organism evidence="2 3">
    <name type="scientific">Clostridium botulinum</name>
    <dbReference type="NCBI Taxonomy" id="1491"/>
    <lineage>
        <taxon>Bacteria</taxon>
        <taxon>Bacillati</taxon>
        <taxon>Bacillota</taxon>
        <taxon>Clostridia</taxon>
        <taxon>Eubacteriales</taxon>
        <taxon>Clostridiaceae</taxon>
        <taxon>Clostridium</taxon>
    </lineage>
</organism>
<dbReference type="RefSeq" id="WP_003372319.1">
    <property type="nucleotide sequence ID" value="NZ_JACBBA010000006.1"/>
</dbReference>
<dbReference type="InterPro" id="IPR041657">
    <property type="entry name" value="HTH_17"/>
</dbReference>
<gene>
    <name evidence="2" type="ORF">FDG31_09655</name>
</gene>
<evidence type="ECO:0000313" key="3">
    <source>
        <dbReference type="Proteomes" id="UP000486903"/>
    </source>
</evidence>